<keyword evidence="1" id="KW-1133">Transmembrane helix</keyword>
<keyword evidence="1" id="KW-0472">Membrane</keyword>
<gene>
    <name evidence="2" type="ORF">HH303_16110</name>
</gene>
<dbReference type="InterPro" id="IPR009935">
    <property type="entry name" value="DUF1467"/>
</dbReference>
<comment type="caution">
    <text evidence="2">The sequence shown here is derived from an EMBL/GenBank/DDBJ whole genome shotgun (WGS) entry which is preliminary data.</text>
</comment>
<dbReference type="EMBL" id="JABBNT010000005">
    <property type="protein sequence ID" value="NMM46022.1"/>
    <property type="molecule type" value="Genomic_DNA"/>
</dbReference>
<reference evidence="2 3" key="1">
    <citation type="submission" date="2020-04" db="EMBL/GenBank/DDBJ databases">
        <title>Rhodospirillaceae bacterium KN72 isolated from deep sea.</title>
        <authorList>
            <person name="Zhang D.-C."/>
        </authorList>
    </citation>
    <scope>NUCLEOTIDE SEQUENCE [LARGE SCALE GENOMIC DNA]</scope>
    <source>
        <strain evidence="2 3">KN72</strain>
    </source>
</reference>
<evidence type="ECO:0000256" key="1">
    <source>
        <dbReference type="SAM" id="Phobius"/>
    </source>
</evidence>
<proteinExistence type="predicted"/>
<keyword evidence="1" id="KW-0812">Transmembrane</keyword>
<feature type="transmembrane region" description="Helical" evidence="1">
    <location>
        <begin position="46"/>
        <end position="67"/>
    </location>
</feature>
<name>A0A7Y0E2G9_9PROT</name>
<dbReference type="Pfam" id="PF07330">
    <property type="entry name" value="DUF1467"/>
    <property type="match status" value="1"/>
</dbReference>
<keyword evidence="3" id="KW-1185">Reference proteome</keyword>
<dbReference type="AlphaFoldDB" id="A0A7Y0E2G9"/>
<evidence type="ECO:0000313" key="3">
    <source>
        <dbReference type="Proteomes" id="UP000539372"/>
    </source>
</evidence>
<organism evidence="2 3">
    <name type="scientific">Pacificispira spongiicola</name>
    <dbReference type="NCBI Taxonomy" id="2729598"/>
    <lineage>
        <taxon>Bacteria</taxon>
        <taxon>Pseudomonadati</taxon>
        <taxon>Pseudomonadota</taxon>
        <taxon>Alphaproteobacteria</taxon>
        <taxon>Rhodospirillales</taxon>
        <taxon>Rhodospirillaceae</taxon>
        <taxon>Pacificispira</taxon>
    </lineage>
</organism>
<dbReference type="Proteomes" id="UP000539372">
    <property type="component" value="Unassembled WGS sequence"/>
</dbReference>
<evidence type="ECO:0000313" key="2">
    <source>
        <dbReference type="EMBL" id="NMM46022.1"/>
    </source>
</evidence>
<protein>
    <submittedName>
        <fullName evidence="2">DUF1467 family protein</fullName>
    </submittedName>
</protein>
<dbReference type="RefSeq" id="WP_169626418.1">
    <property type="nucleotide sequence ID" value="NZ_JABBNT010000005.1"/>
</dbReference>
<sequence length="84" mass="9470">MNIASFIVVYVIAWWLIFFMLLPIGVQREENPETGHDIGAPKKPMLIRKALICTVLAGIVLLGYWYLADVVGVTLVDRKNLLTQ</sequence>
<feature type="transmembrane region" description="Helical" evidence="1">
    <location>
        <begin position="6"/>
        <end position="26"/>
    </location>
</feature>
<accession>A0A7Y0E2G9</accession>